<comment type="caution">
    <text evidence="8">The sequence shown here is derived from an EMBL/GenBank/DDBJ whole genome shotgun (WGS) entry which is preliminary data.</text>
</comment>
<dbReference type="EMBL" id="WTPX01000044">
    <property type="protein sequence ID" value="NNJ25655.1"/>
    <property type="molecule type" value="Genomic_DNA"/>
</dbReference>
<feature type="region of interest" description="Disordered" evidence="5">
    <location>
        <begin position="296"/>
        <end position="328"/>
    </location>
</feature>
<dbReference type="Gene3D" id="1.20.1540.10">
    <property type="entry name" value="Rhomboid-like"/>
    <property type="match status" value="1"/>
</dbReference>
<evidence type="ECO:0000256" key="2">
    <source>
        <dbReference type="ARBA" id="ARBA00022692"/>
    </source>
</evidence>
<keyword evidence="3 6" id="KW-1133">Transmembrane helix</keyword>
<reference evidence="8 9" key="1">
    <citation type="journal article" date="2020" name="Syst. Appl. Microbiol.">
        <title>Alienimonas chondri sp. nov., a novel planctomycete isolated from the biofilm of the red alga Chondrus crispus.</title>
        <authorList>
            <person name="Vitorino I."/>
            <person name="Albuquerque L."/>
            <person name="Wiegand S."/>
            <person name="Kallscheuer N."/>
            <person name="da Costa M.S."/>
            <person name="Lobo-da-Cunha A."/>
            <person name="Jogler C."/>
            <person name="Lage O.M."/>
        </authorList>
    </citation>
    <scope>NUCLEOTIDE SEQUENCE [LARGE SCALE GENOMIC DNA]</scope>
    <source>
        <strain evidence="8 9">LzC2</strain>
    </source>
</reference>
<dbReference type="SUPFAM" id="SSF144091">
    <property type="entry name" value="Rhomboid-like"/>
    <property type="match status" value="1"/>
</dbReference>
<evidence type="ECO:0000259" key="7">
    <source>
        <dbReference type="Pfam" id="PF01694"/>
    </source>
</evidence>
<feature type="transmembrane region" description="Helical" evidence="6">
    <location>
        <begin position="158"/>
        <end position="178"/>
    </location>
</feature>
<dbReference type="Pfam" id="PF01694">
    <property type="entry name" value="Rhomboid"/>
    <property type="match status" value="1"/>
</dbReference>
<feature type="transmembrane region" description="Helical" evidence="6">
    <location>
        <begin position="72"/>
        <end position="90"/>
    </location>
</feature>
<keyword evidence="9" id="KW-1185">Reference proteome</keyword>
<gene>
    <name evidence="8" type="ORF">LzC2_17280</name>
</gene>
<feature type="transmembrane region" description="Helical" evidence="6">
    <location>
        <begin position="231"/>
        <end position="249"/>
    </location>
</feature>
<dbReference type="PANTHER" id="PTHR43066:SF5">
    <property type="entry name" value="RHOMBOID-LIKE PROTEIN 11, CHLOROPLASTIC-RELATED"/>
    <property type="match status" value="1"/>
</dbReference>
<feature type="compositionally biased region" description="Basic residues" evidence="5">
    <location>
        <begin position="316"/>
        <end position="327"/>
    </location>
</feature>
<organism evidence="8 9">
    <name type="scientific">Alienimonas chondri</name>
    <dbReference type="NCBI Taxonomy" id="2681879"/>
    <lineage>
        <taxon>Bacteria</taxon>
        <taxon>Pseudomonadati</taxon>
        <taxon>Planctomycetota</taxon>
        <taxon>Planctomycetia</taxon>
        <taxon>Planctomycetales</taxon>
        <taxon>Planctomycetaceae</taxon>
        <taxon>Alienimonas</taxon>
    </lineage>
</organism>
<dbReference type="RefSeq" id="WP_171185891.1">
    <property type="nucleotide sequence ID" value="NZ_WTPX01000044.1"/>
</dbReference>
<dbReference type="Proteomes" id="UP000609651">
    <property type="component" value="Unassembled WGS sequence"/>
</dbReference>
<evidence type="ECO:0000313" key="9">
    <source>
        <dbReference type="Proteomes" id="UP000609651"/>
    </source>
</evidence>
<evidence type="ECO:0000256" key="4">
    <source>
        <dbReference type="ARBA" id="ARBA00023136"/>
    </source>
</evidence>
<evidence type="ECO:0000313" key="8">
    <source>
        <dbReference type="EMBL" id="NNJ25655.1"/>
    </source>
</evidence>
<feature type="domain" description="Peptidase S54 rhomboid" evidence="7">
    <location>
        <begin position="62"/>
        <end position="250"/>
    </location>
</feature>
<evidence type="ECO:0000256" key="6">
    <source>
        <dbReference type="SAM" id="Phobius"/>
    </source>
</evidence>
<feature type="transmembrane region" description="Helical" evidence="6">
    <location>
        <begin position="96"/>
        <end position="113"/>
    </location>
</feature>
<evidence type="ECO:0000256" key="5">
    <source>
        <dbReference type="SAM" id="MobiDB-lite"/>
    </source>
</evidence>
<keyword evidence="4 6" id="KW-0472">Membrane</keyword>
<proteinExistence type="predicted"/>
<comment type="subcellular location">
    <subcellularLocation>
        <location evidence="1">Membrane</location>
        <topology evidence="1">Multi-pass membrane protein</topology>
    </subcellularLocation>
</comment>
<dbReference type="InterPro" id="IPR022764">
    <property type="entry name" value="Peptidase_S54_rhomboid_dom"/>
</dbReference>
<dbReference type="PANTHER" id="PTHR43066">
    <property type="entry name" value="RHOMBOID-RELATED PROTEIN"/>
    <property type="match status" value="1"/>
</dbReference>
<evidence type="ECO:0000256" key="1">
    <source>
        <dbReference type="ARBA" id="ARBA00004141"/>
    </source>
</evidence>
<dbReference type="InterPro" id="IPR035952">
    <property type="entry name" value="Rhomboid-like_sf"/>
</dbReference>
<feature type="transmembrane region" description="Helical" evidence="6">
    <location>
        <begin position="12"/>
        <end position="32"/>
    </location>
</feature>
<keyword evidence="2 6" id="KW-0812">Transmembrane</keyword>
<protein>
    <recommendedName>
        <fullName evidence="7">Peptidase S54 rhomboid domain-containing protein</fullName>
    </recommendedName>
</protein>
<sequence length="470" mass="51133">MFIPVGTDAPIYHIPVVTILLAIANVAVHIALGQIAPDDWDRLSSLKLDYALWFGEGIHPLQWLTSPFLHRGWIELIANVIFLGAFGIIVEGKLGWWRFLLLYLAIAATAAGVEQTLLLGGRLTDPPRAEMEALMLARGDEPEEIDAALDFISYQDHAVAMGASAAIFGLVAISMVWAPRNEINVFWLIWRIGGIAEVPILSFALLYIGFEFVALAIQSSLLGWEYAVSNALMNVIGAAVGAGAGVLLLKNNWVDCENWDLFAVLSNTHGNQDEFDLRRSDYQRELTVPTQTAVGATGVQSGDDLSHGSHVAVPRRSGRGPTKKKPRRQADVFARLRKHLDAGDGISALGEWETLVGGRPKLVPPEPDLFALAEAVDQANFPQEAGDLFALYLRSYAKPKPDAAPPAEGEEPPAYDAEHNSVIRLRAARRLLERPGRRGQAATLLKGVDAAAISPKRRKLLEKLTAMATG</sequence>
<evidence type="ECO:0000256" key="3">
    <source>
        <dbReference type="ARBA" id="ARBA00022989"/>
    </source>
</evidence>
<name>A0ABX1VDQ8_9PLAN</name>
<accession>A0ABX1VDQ8</accession>